<dbReference type="Proteomes" id="UP000284508">
    <property type="component" value="Unassembled WGS sequence"/>
</dbReference>
<feature type="domain" description="ABC transporter" evidence="2">
    <location>
        <begin position="39"/>
        <end position="79"/>
    </location>
</feature>
<sequence>FELMDGPRQQYGNDDRPLQSSTIDVDNVSFAYRDDNLVLKNINLSVPSRNFVALVGHTGSGKSTLASLLMGYYPLTEGE</sequence>
<dbReference type="EMBL" id="QXHA01001130">
    <property type="protein sequence ID" value="RIB40983.1"/>
    <property type="molecule type" value="Genomic_DNA"/>
</dbReference>
<dbReference type="SUPFAM" id="SSF52540">
    <property type="entry name" value="P-loop containing nucleoside triphosphate hydrolases"/>
    <property type="match status" value="1"/>
</dbReference>
<evidence type="ECO:0000256" key="1">
    <source>
        <dbReference type="SAM" id="MobiDB-lite"/>
    </source>
</evidence>
<dbReference type="AlphaFoldDB" id="A0A418GJF5"/>
<protein>
    <submittedName>
        <fullName evidence="3">ATP-binding cassette domain-containing protein</fullName>
    </submittedName>
</protein>
<feature type="non-terminal residue" evidence="3">
    <location>
        <position position="1"/>
    </location>
</feature>
<organism evidence="3 4">
    <name type="scientific">Escherichia coli</name>
    <dbReference type="NCBI Taxonomy" id="562"/>
    <lineage>
        <taxon>Bacteria</taxon>
        <taxon>Pseudomonadati</taxon>
        <taxon>Pseudomonadota</taxon>
        <taxon>Gammaproteobacteria</taxon>
        <taxon>Enterobacterales</taxon>
        <taxon>Enterobacteriaceae</taxon>
        <taxon>Escherichia</taxon>
    </lineage>
</organism>
<feature type="non-terminal residue" evidence="3">
    <location>
        <position position="79"/>
    </location>
</feature>
<accession>A0A418GJF5</accession>
<evidence type="ECO:0000313" key="3">
    <source>
        <dbReference type="EMBL" id="RIB40983.1"/>
    </source>
</evidence>
<evidence type="ECO:0000259" key="2">
    <source>
        <dbReference type="Pfam" id="PF00005"/>
    </source>
</evidence>
<dbReference type="GO" id="GO:0034040">
    <property type="term" value="F:ATPase-coupled lipid transmembrane transporter activity"/>
    <property type="evidence" value="ECO:0007669"/>
    <property type="project" value="TreeGrafter"/>
</dbReference>
<gene>
    <name evidence="3" type="ORF">D3C88_15695</name>
</gene>
<dbReference type="InterPro" id="IPR003439">
    <property type="entry name" value="ABC_transporter-like_ATP-bd"/>
</dbReference>
<reference evidence="3 4" key="1">
    <citation type="journal article" date="2018" name="BMC Microbiol.">
        <title>Genome sequencing of strains of the most prevalent clonal group of O1:K1:H7 Escherichia coli that causes neonatal meningitis in France.</title>
        <authorList>
            <person name="Geslain G."/>
            <person name="Birgy A."/>
            <person name="Adiba S."/>
            <person name="Magnan M."/>
            <person name="Courroux C."/>
            <person name="Levy C."/>
            <person name="Cohen R."/>
            <person name="Bidet P."/>
            <person name="Bonacorsi S."/>
        </authorList>
    </citation>
    <scope>NUCLEOTIDE SEQUENCE [LARGE SCALE GENOMIC DNA]</scope>
    <source>
        <strain evidence="3 4">S308</strain>
    </source>
</reference>
<name>A0A418GJF5_ECOLX</name>
<comment type="caution">
    <text evidence="3">The sequence shown here is derived from an EMBL/GenBank/DDBJ whole genome shotgun (WGS) entry which is preliminary data.</text>
</comment>
<keyword evidence="3" id="KW-0067">ATP-binding</keyword>
<dbReference type="Pfam" id="PF00005">
    <property type="entry name" value="ABC_tran"/>
    <property type="match status" value="1"/>
</dbReference>
<keyword evidence="3" id="KW-0547">Nucleotide-binding</keyword>
<proteinExistence type="predicted"/>
<dbReference type="PANTHER" id="PTHR24221">
    <property type="entry name" value="ATP-BINDING CASSETTE SUB-FAMILY B"/>
    <property type="match status" value="1"/>
</dbReference>
<dbReference type="GO" id="GO:0005524">
    <property type="term" value="F:ATP binding"/>
    <property type="evidence" value="ECO:0007669"/>
    <property type="project" value="UniProtKB-KW"/>
</dbReference>
<evidence type="ECO:0000313" key="4">
    <source>
        <dbReference type="Proteomes" id="UP000284508"/>
    </source>
</evidence>
<dbReference type="PANTHER" id="PTHR24221:SF615">
    <property type="entry name" value="MULTIDRUG RESISTANCE-LIKE ATP-BINDING PROTEIN MDLB"/>
    <property type="match status" value="1"/>
</dbReference>
<feature type="region of interest" description="Disordered" evidence="1">
    <location>
        <begin position="1"/>
        <end position="20"/>
    </location>
</feature>
<dbReference type="Gene3D" id="3.40.50.300">
    <property type="entry name" value="P-loop containing nucleotide triphosphate hydrolases"/>
    <property type="match status" value="1"/>
</dbReference>
<dbReference type="InterPro" id="IPR039421">
    <property type="entry name" value="Type_1_exporter"/>
</dbReference>
<dbReference type="GO" id="GO:0016887">
    <property type="term" value="F:ATP hydrolysis activity"/>
    <property type="evidence" value="ECO:0007669"/>
    <property type="project" value="InterPro"/>
</dbReference>
<dbReference type="InterPro" id="IPR027417">
    <property type="entry name" value="P-loop_NTPase"/>
</dbReference>